<name>A0A183JM73_9TREM</name>
<dbReference type="AlphaFoldDB" id="A0A183JM73"/>
<evidence type="ECO:0000313" key="3">
    <source>
        <dbReference type="WBParaSite" id="SCUD_0000380401-mRNA-1"/>
    </source>
</evidence>
<reference evidence="1 2" key="2">
    <citation type="submission" date="2018-11" db="EMBL/GenBank/DDBJ databases">
        <authorList>
            <consortium name="Pathogen Informatics"/>
        </authorList>
    </citation>
    <scope>NUCLEOTIDE SEQUENCE [LARGE SCALE GENOMIC DNA]</scope>
    <source>
        <strain evidence="1">Dakar</strain>
        <strain evidence="2">Dakar, Senegal</strain>
    </source>
</reference>
<evidence type="ECO:0000313" key="2">
    <source>
        <dbReference type="Proteomes" id="UP000279833"/>
    </source>
</evidence>
<dbReference type="EMBL" id="UZAK01004524">
    <property type="protein sequence ID" value="VDO84562.1"/>
    <property type="molecule type" value="Genomic_DNA"/>
</dbReference>
<proteinExistence type="predicted"/>
<protein>
    <submittedName>
        <fullName evidence="3">Transposase</fullName>
    </submittedName>
</protein>
<gene>
    <name evidence="1" type="ORF">SCUD_LOCUS3802</name>
</gene>
<reference evidence="3" key="1">
    <citation type="submission" date="2016-06" db="UniProtKB">
        <authorList>
            <consortium name="WormBaseParasite"/>
        </authorList>
    </citation>
    <scope>IDENTIFICATION</scope>
</reference>
<dbReference type="Proteomes" id="UP000279833">
    <property type="component" value="Unassembled WGS sequence"/>
</dbReference>
<sequence length="109" mass="12104">MTVDAPKLLEGIIHENDQSIDHGRLLTLVGADIIISMKNLELAENASTFLSQTNKHEKRFEKLPSRRALTATEGGKHSRLSYITDVTEKVRYLIDADTDVSVLPANSDN</sequence>
<evidence type="ECO:0000313" key="1">
    <source>
        <dbReference type="EMBL" id="VDO84562.1"/>
    </source>
</evidence>
<dbReference type="WBParaSite" id="SCUD_0000380401-mRNA-1">
    <property type="protein sequence ID" value="SCUD_0000380401-mRNA-1"/>
    <property type="gene ID" value="SCUD_0000380401"/>
</dbReference>
<keyword evidence="2" id="KW-1185">Reference proteome</keyword>
<organism evidence="3">
    <name type="scientific">Schistosoma curassoni</name>
    <dbReference type="NCBI Taxonomy" id="6186"/>
    <lineage>
        <taxon>Eukaryota</taxon>
        <taxon>Metazoa</taxon>
        <taxon>Spiralia</taxon>
        <taxon>Lophotrochozoa</taxon>
        <taxon>Platyhelminthes</taxon>
        <taxon>Trematoda</taxon>
        <taxon>Digenea</taxon>
        <taxon>Strigeidida</taxon>
        <taxon>Schistosomatoidea</taxon>
        <taxon>Schistosomatidae</taxon>
        <taxon>Schistosoma</taxon>
    </lineage>
</organism>
<accession>A0A183JM73</accession>